<comment type="caution">
    <text evidence="2">The sequence shown here is derived from an EMBL/GenBank/DDBJ whole genome shotgun (WGS) entry which is preliminary data.</text>
</comment>
<feature type="domain" description="DUF1985" evidence="1">
    <location>
        <begin position="62"/>
        <end position="187"/>
    </location>
</feature>
<reference evidence="2" key="1">
    <citation type="journal article" date="2022" name="Int. J. Mol. Sci.">
        <title>Draft Genome of Tanacetum Coccineum: Genomic Comparison of Closely Related Tanacetum-Family Plants.</title>
        <authorList>
            <person name="Yamashiro T."/>
            <person name="Shiraishi A."/>
            <person name="Nakayama K."/>
            <person name="Satake H."/>
        </authorList>
    </citation>
    <scope>NUCLEOTIDE SEQUENCE</scope>
</reference>
<name>A0ABQ5JGI7_9ASTR</name>
<gene>
    <name evidence="2" type="ORF">Tco_1132989</name>
</gene>
<sequence>MQELKPPTVTIKAKIDVVKEIREALTPTQVEIFEKTCFGHWLGVGLKKNSQLLIHTVLACMVEGKANELLFLVLGKRIHFRRQEFCFVTGLRFGHNMYMKKWAKNLTDNPFRNRIFPRIEAKVLVKLSDVIDIFDKMRKRSLVLEENDAVRICLLVLLQQGFLGHQLSHNVSDDMLKLVEHLSNYMDIGGHPSYTSLCPQISEGENSEGFGLGVDTTVYLVEICTLFVGDQLAPPLETLTPTKGESETDWWKASLEYFEGKHVQQLLK</sequence>
<proteinExistence type="predicted"/>
<dbReference type="PANTHER" id="PTHR48449">
    <property type="entry name" value="DUF1985 DOMAIN-CONTAINING PROTEIN"/>
    <property type="match status" value="1"/>
</dbReference>
<evidence type="ECO:0000313" key="3">
    <source>
        <dbReference type="Proteomes" id="UP001151760"/>
    </source>
</evidence>
<keyword evidence="3" id="KW-1185">Reference proteome</keyword>
<evidence type="ECO:0000313" key="2">
    <source>
        <dbReference type="EMBL" id="GJU10593.1"/>
    </source>
</evidence>
<dbReference type="Pfam" id="PF09331">
    <property type="entry name" value="DUF1985"/>
    <property type="match status" value="1"/>
</dbReference>
<dbReference type="PANTHER" id="PTHR48449:SF1">
    <property type="entry name" value="DUF1985 DOMAIN-CONTAINING PROTEIN"/>
    <property type="match status" value="1"/>
</dbReference>
<protein>
    <submittedName>
        <fullName evidence="2">Phospholipase-like protein</fullName>
    </submittedName>
</protein>
<dbReference type="Proteomes" id="UP001151760">
    <property type="component" value="Unassembled WGS sequence"/>
</dbReference>
<organism evidence="2 3">
    <name type="scientific">Tanacetum coccineum</name>
    <dbReference type="NCBI Taxonomy" id="301880"/>
    <lineage>
        <taxon>Eukaryota</taxon>
        <taxon>Viridiplantae</taxon>
        <taxon>Streptophyta</taxon>
        <taxon>Embryophyta</taxon>
        <taxon>Tracheophyta</taxon>
        <taxon>Spermatophyta</taxon>
        <taxon>Magnoliopsida</taxon>
        <taxon>eudicotyledons</taxon>
        <taxon>Gunneridae</taxon>
        <taxon>Pentapetalae</taxon>
        <taxon>asterids</taxon>
        <taxon>campanulids</taxon>
        <taxon>Asterales</taxon>
        <taxon>Asteraceae</taxon>
        <taxon>Asteroideae</taxon>
        <taxon>Anthemideae</taxon>
        <taxon>Anthemidinae</taxon>
        <taxon>Tanacetum</taxon>
    </lineage>
</organism>
<reference evidence="2" key="2">
    <citation type="submission" date="2022-01" db="EMBL/GenBank/DDBJ databases">
        <authorList>
            <person name="Yamashiro T."/>
            <person name="Shiraishi A."/>
            <person name="Satake H."/>
            <person name="Nakayama K."/>
        </authorList>
    </citation>
    <scope>NUCLEOTIDE SEQUENCE</scope>
</reference>
<evidence type="ECO:0000259" key="1">
    <source>
        <dbReference type="Pfam" id="PF09331"/>
    </source>
</evidence>
<accession>A0ABQ5JGI7</accession>
<dbReference type="EMBL" id="BQNB010021841">
    <property type="protein sequence ID" value="GJU10593.1"/>
    <property type="molecule type" value="Genomic_DNA"/>
</dbReference>
<dbReference type="InterPro" id="IPR015410">
    <property type="entry name" value="DUF1985"/>
</dbReference>